<feature type="compositionally biased region" description="Pro residues" evidence="1">
    <location>
        <begin position="362"/>
        <end position="372"/>
    </location>
</feature>
<dbReference type="PANTHER" id="PTHR14778">
    <property type="entry name" value="KINETOCHORE-ASSOCIATED PROTEIN DSN1 HOMOLOG"/>
    <property type="match status" value="1"/>
</dbReference>
<dbReference type="Pfam" id="PF08202">
    <property type="entry name" value="MIS13"/>
    <property type="match status" value="1"/>
</dbReference>
<evidence type="ECO:0008006" key="4">
    <source>
        <dbReference type="Google" id="ProtNLM"/>
    </source>
</evidence>
<accession>A0A177TNS4</accession>
<feature type="region of interest" description="Disordered" evidence="1">
    <location>
        <begin position="1"/>
        <end position="328"/>
    </location>
</feature>
<feature type="compositionally biased region" description="Basic and acidic residues" evidence="1">
    <location>
        <begin position="301"/>
        <end position="322"/>
    </location>
</feature>
<comment type="caution">
    <text evidence="2">The sequence shown here is derived from an EMBL/GenBank/DDBJ whole genome shotgun (WGS) entry which is preliminary data.</text>
</comment>
<keyword evidence="3" id="KW-1185">Reference proteome</keyword>
<feature type="compositionally biased region" description="Low complexity" evidence="1">
    <location>
        <begin position="102"/>
        <end position="112"/>
    </location>
</feature>
<evidence type="ECO:0000313" key="3">
    <source>
        <dbReference type="Proteomes" id="UP000077521"/>
    </source>
</evidence>
<feature type="region of interest" description="Disordered" evidence="1">
    <location>
        <begin position="748"/>
        <end position="876"/>
    </location>
</feature>
<dbReference type="EMBL" id="LWDF02000755">
    <property type="protein sequence ID" value="KAE8243724.1"/>
    <property type="molecule type" value="Genomic_DNA"/>
</dbReference>
<feature type="region of interest" description="Disordered" evidence="1">
    <location>
        <begin position="596"/>
        <end position="658"/>
    </location>
</feature>
<evidence type="ECO:0000313" key="2">
    <source>
        <dbReference type="EMBL" id="KAE8243724.1"/>
    </source>
</evidence>
<dbReference type="GO" id="GO:0007059">
    <property type="term" value="P:chromosome segregation"/>
    <property type="evidence" value="ECO:0007669"/>
    <property type="project" value="InterPro"/>
</dbReference>
<feature type="compositionally biased region" description="Polar residues" evidence="1">
    <location>
        <begin position="134"/>
        <end position="146"/>
    </location>
</feature>
<feature type="region of interest" description="Disordered" evidence="1">
    <location>
        <begin position="449"/>
        <end position="471"/>
    </location>
</feature>
<dbReference type="InterPro" id="IPR013218">
    <property type="entry name" value="Dsn1/Mis13"/>
</dbReference>
<organism evidence="2 3">
    <name type="scientific">Tilletia indica</name>
    <dbReference type="NCBI Taxonomy" id="43049"/>
    <lineage>
        <taxon>Eukaryota</taxon>
        <taxon>Fungi</taxon>
        <taxon>Dikarya</taxon>
        <taxon>Basidiomycota</taxon>
        <taxon>Ustilaginomycotina</taxon>
        <taxon>Exobasidiomycetes</taxon>
        <taxon>Tilletiales</taxon>
        <taxon>Tilletiaceae</taxon>
        <taxon>Tilletia</taxon>
    </lineage>
</organism>
<feature type="compositionally biased region" description="Low complexity" evidence="1">
    <location>
        <begin position="795"/>
        <end position="837"/>
    </location>
</feature>
<feature type="compositionally biased region" description="Low complexity" evidence="1">
    <location>
        <begin position="193"/>
        <end position="204"/>
    </location>
</feature>
<dbReference type="Proteomes" id="UP000077521">
    <property type="component" value="Unassembled WGS sequence"/>
</dbReference>
<feature type="compositionally biased region" description="Polar residues" evidence="1">
    <location>
        <begin position="865"/>
        <end position="876"/>
    </location>
</feature>
<reference evidence="2" key="1">
    <citation type="submission" date="2016-04" db="EMBL/GenBank/DDBJ databases">
        <authorList>
            <person name="Nguyen H.D."/>
            <person name="Samba Siva P."/>
            <person name="Cullis J."/>
            <person name="Levesque C.A."/>
            <person name="Hambleton S."/>
        </authorList>
    </citation>
    <scope>NUCLEOTIDE SEQUENCE</scope>
    <source>
        <strain evidence="2">DAOMC 236416</strain>
    </source>
</reference>
<evidence type="ECO:0000256" key="1">
    <source>
        <dbReference type="SAM" id="MobiDB-lite"/>
    </source>
</evidence>
<protein>
    <recommendedName>
        <fullName evidence="4">Kinetochore protein Mis13/DSN1</fullName>
    </recommendedName>
</protein>
<reference evidence="2" key="2">
    <citation type="journal article" date="2019" name="IMA Fungus">
        <title>Genome sequencing and comparison of five Tilletia species to identify candidate genes for the detection of regulated species infecting wheat.</title>
        <authorList>
            <person name="Nguyen H.D.T."/>
            <person name="Sultana T."/>
            <person name="Kesanakurti P."/>
            <person name="Hambleton S."/>
        </authorList>
    </citation>
    <scope>NUCLEOTIDE SEQUENCE</scope>
    <source>
        <strain evidence="2">DAOMC 236416</strain>
    </source>
</reference>
<feature type="region of interest" description="Disordered" evidence="1">
    <location>
        <begin position="522"/>
        <end position="559"/>
    </location>
</feature>
<dbReference type="AlphaFoldDB" id="A0A177TNS4"/>
<dbReference type="PANTHER" id="PTHR14778:SF2">
    <property type="entry name" value="KINETOCHORE-ASSOCIATED PROTEIN DSN1 HOMOLOG"/>
    <property type="match status" value="1"/>
</dbReference>
<dbReference type="GO" id="GO:0051301">
    <property type="term" value="P:cell division"/>
    <property type="evidence" value="ECO:0007669"/>
    <property type="project" value="InterPro"/>
</dbReference>
<dbReference type="GO" id="GO:0000444">
    <property type="term" value="C:MIS12/MIND type complex"/>
    <property type="evidence" value="ECO:0007669"/>
    <property type="project" value="InterPro"/>
</dbReference>
<feature type="region of interest" description="Disordered" evidence="1">
    <location>
        <begin position="348"/>
        <end position="402"/>
    </location>
</feature>
<feature type="compositionally biased region" description="Acidic residues" evidence="1">
    <location>
        <begin position="598"/>
        <end position="610"/>
    </location>
</feature>
<proteinExistence type="predicted"/>
<name>A0A177TNS4_9BASI</name>
<sequence>MAPKKSTSKSSTKTANSSGSTSTSSSSRKSGRKPSQNDHDEDVDGGGRGVAPRHSRAPLPASTGSIQRPSTEARFEDLFPDSEDQVAPPPPAESSSSKRKAPASSSASGEGSSAKRKRTEPSGGRADERAESGRASTSRSKAQSSRAPRATLNEEADDDFVFTRVDPPVASSSRADPSTKRNGTSSSRRSNHATGSTSAAASTSVSRPLLSDVVEGETPVIRRNQAFRTGAPATPAQRREDASTTKDQQTSRSRKSKRVEPGSSLRQTLGIGQPSSGGNQSGGSPSRRSSLTAKSARRRSSLRDGRTPAYPHRDVPSNELYRHVNAQAGPLPRLKAIFGWILERGVEDGSKGALEPTRVPELPDPILPPPPPEENKKGKRKGKTSSAHLGPARPPPQPVLNDADRAELGATASAPAVLFRTVLSAILSKTVADLSSPASSIPNLNWITRPQAGRGSSSAAASSSQTSKVAHPRNLAHAAMIARLEGSLVGLQAELEGWDGMSEDVERMERENEKLEARLEALRSGKDEVEAEAEEDEVASRKTVAGDSKGKGPATNGVFPVESLLSGQEEDWVLSELDQVQRERYLFALSVLRRQPGAEEEGDDEGGLEDDGQRTPRRSKGRASGPSPGKRKGKRKRTGEDTDIEDEDGEARKGADVKVELRNAIADAEWKIDRLRSSTHTLTQLDAISARYMQAISLRLGDALKEITSDAPGVGLAASTEAGGSDAQSGGLGALLRGVRTTSAAAADGTLGGVGQRGAAPGEDPGQDLLRSFVSASGGGRSSRRSAAPPTPRKSTSAAASNTAVSGSNEPVASSSSRTSRRSAAARPSSSAAGNAAGDKSVGNVTATTLPPTSPRPSRLPRPTGGSTSTAANTLP</sequence>
<feature type="compositionally biased region" description="Low complexity" evidence="1">
    <location>
        <begin position="272"/>
        <end position="290"/>
    </location>
</feature>
<feature type="compositionally biased region" description="Low complexity" evidence="1">
    <location>
        <begin position="1"/>
        <end position="28"/>
    </location>
</feature>
<feature type="compositionally biased region" description="Polar residues" evidence="1">
    <location>
        <begin position="170"/>
        <end position="188"/>
    </location>
</feature>
<gene>
    <name evidence="2" type="ORF">A4X13_0g6972</name>
</gene>